<keyword evidence="4" id="KW-1185">Reference proteome</keyword>
<dbReference type="PANTHER" id="PTHR43540">
    <property type="entry name" value="PEROXYUREIDOACRYLATE/UREIDOACRYLATE AMIDOHYDROLASE-RELATED"/>
    <property type="match status" value="1"/>
</dbReference>
<dbReference type="PIRSF" id="PIRSF001111">
    <property type="entry name" value="Isochorismatase"/>
    <property type="match status" value="1"/>
</dbReference>
<evidence type="ECO:0000313" key="3">
    <source>
        <dbReference type="EMBL" id="MCK8675983.1"/>
    </source>
</evidence>
<dbReference type="InterPro" id="IPR050272">
    <property type="entry name" value="Isochorismatase-like_hydrls"/>
</dbReference>
<dbReference type="SUPFAM" id="SSF52499">
    <property type="entry name" value="Isochorismatase-like hydrolases"/>
    <property type="match status" value="1"/>
</dbReference>
<dbReference type="PRINTS" id="PR01398">
    <property type="entry name" value="ISCHRISMTASE"/>
</dbReference>
<keyword evidence="1" id="KW-0378">Hydrolase</keyword>
<dbReference type="RefSeq" id="WP_248631177.1">
    <property type="nucleotide sequence ID" value="NZ_JALPTH010000001.1"/>
</dbReference>
<dbReference type="Gene3D" id="3.40.50.850">
    <property type="entry name" value="Isochorismatase-like"/>
    <property type="match status" value="1"/>
</dbReference>
<name>A0ABT0I3S3_9ACTN</name>
<proteinExistence type="predicted"/>
<dbReference type="Pfam" id="PF00857">
    <property type="entry name" value="Isochorismatase"/>
    <property type="match status" value="1"/>
</dbReference>
<dbReference type="EMBL" id="JALPTH010000001">
    <property type="protein sequence ID" value="MCK8675983.1"/>
    <property type="molecule type" value="Genomic_DNA"/>
</dbReference>
<feature type="domain" description="Isochorismatase-like" evidence="2">
    <location>
        <begin position="32"/>
        <end position="204"/>
    </location>
</feature>
<evidence type="ECO:0000256" key="1">
    <source>
        <dbReference type="ARBA" id="ARBA00022801"/>
    </source>
</evidence>
<protein>
    <submittedName>
        <fullName evidence="3">Isochorismatase family protein</fullName>
    </submittedName>
</protein>
<evidence type="ECO:0000313" key="4">
    <source>
        <dbReference type="Proteomes" id="UP001522868"/>
    </source>
</evidence>
<dbReference type="InterPro" id="IPR036380">
    <property type="entry name" value="Isochorismatase-like_sf"/>
</dbReference>
<sequence>MGIPAIAAYPMPTEDELPENTARWTPDPGRAMLLIHDMQNYFLRPFAAGRSPVTELVRNVTRLRERCAALGIPVAYTLQPGGMTQEQRGLLKDFWGPGMTVEPEHREVADPVRPAPGDLLLTKWRYSAFHRTPLLSELRERGRDQLIVCGVYAHVGVLMTAADAFASDVQPFLVADAVADFTPEYHRSALRYAAERCAMTVTTDTVLAQLP</sequence>
<dbReference type="Proteomes" id="UP001522868">
    <property type="component" value="Unassembled WGS sequence"/>
</dbReference>
<dbReference type="PANTHER" id="PTHR43540:SF3">
    <property type="entry name" value="ENTEROBACTIN SYNTHASE COMPONENT B"/>
    <property type="match status" value="1"/>
</dbReference>
<dbReference type="InterPro" id="IPR000868">
    <property type="entry name" value="Isochorismatase-like_dom"/>
</dbReference>
<organism evidence="3 4">
    <name type="scientific">Streptomyces lichenis</name>
    <dbReference type="NCBI Taxonomy" id="2306967"/>
    <lineage>
        <taxon>Bacteria</taxon>
        <taxon>Bacillati</taxon>
        <taxon>Actinomycetota</taxon>
        <taxon>Actinomycetes</taxon>
        <taxon>Kitasatosporales</taxon>
        <taxon>Streptomycetaceae</taxon>
        <taxon>Streptomyces</taxon>
    </lineage>
</organism>
<gene>
    <name evidence="3" type="ORF">M1O15_00850</name>
</gene>
<comment type="caution">
    <text evidence="3">The sequence shown here is derived from an EMBL/GenBank/DDBJ whole genome shotgun (WGS) entry which is preliminary data.</text>
</comment>
<evidence type="ECO:0000259" key="2">
    <source>
        <dbReference type="Pfam" id="PF00857"/>
    </source>
</evidence>
<reference evidence="3 4" key="1">
    <citation type="submission" date="2022-04" db="EMBL/GenBank/DDBJ databases">
        <title>Streptomyces sp. nov. LCR6-01 isolated from Lichen of Dirinaria sp.</title>
        <authorList>
            <person name="Kanchanasin P."/>
            <person name="Tanasupawat S."/>
            <person name="Phongsopitanun W."/>
        </authorList>
    </citation>
    <scope>NUCLEOTIDE SEQUENCE [LARGE SCALE GENOMIC DNA]</scope>
    <source>
        <strain evidence="3 4">LCR6-01</strain>
    </source>
</reference>
<dbReference type="InterPro" id="IPR016291">
    <property type="entry name" value="Isochorismatase"/>
</dbReference>
<accession>A0ABT0I3S3</accession>